<name>A0A9X0CVA7_9CNID</name>
<dbReference type="GO" id="GO:0006979">
    <property type="term" value="P:response to oxidative stress"/>
    <property type="evidence" value="ECO:0007669"/>
    <property type="project" value="InterPro"/>
</dbReference>
<dbReference type="InterPro" id="IPR037120">
    <property type="entry name" value="Haem_peroxidase_sf_animal"/>
</dbReference>
<comment type="caution">
    <text evidence="1">The sequence shown here is derived from an EMBL/GenBank/DDBJ whole genome shotgun (WGS) entry which is preliminary data.</text>
</comment>
<dbReference type="Gene3D" id="1.10.640.10">
    <property type="entry name" value="Haem peroxidase domain superfamily, animal type"/>
    <property type="match status" value="1"/>
</dbReference>
<organism evidence="1 2">
    <name type="scientific">Desmophyllum pertusum</name>
    <dbReference type="NCBI Taxonomy" id="174260"/>
    <lineage>
        <taxon>Eukaryota</taxon>
        <taxon>Metazoa</taxon>
        <taxon>Cnidaria</taxon>
        <taxon>Anthozoa</taxon>
        <taxon>Hexacorallia</taxon>
        <taxon>Scleractinia</taxon>
        <taxon>Caryophylliina</taxon>
        <taxon>Caryophylliidae</taxon>
        <taxon>Desmophyllum</taxon>
    </lineage>
</organism>
<dbReference type="OrthoDB" id="823504at2759"/>
<dbReference type="AlphaFoldDB" id="A0A9X0CVA7"/>
<dbReference type="SUPFAM" id="SSF48113">
    <property type="entry name" value="Heme-dependent peroxidases"/>
    <property type="match status" value="1"/>
</dbReference>
<evidence type="ECO:0000313" key="2">
    <source>
        <dbReference type="Proteomes" id="UP001163046"/>
    </source>
</evidence>
<dbReference type="GO" id="GO:0004601">
    <property type="term" value="F:peroxidase activity"/>
    <property type="evidence" value="ECO:0007669"/>
    <property type="project" value="InterPro"/>
</dbReference>
<proteinExistence type="predicted"/>
<dbReference type="Proteomes" id="UP001163046">
    <property type="component" value="Unassembled WGS sequence"/>
</dbReference>
<dbReference type="InterPro" id="IPR010255">
    <property type="entry name" value="Haem_peroxidase_sf"/>
</dbReference>
<evidence type="ECO:0000313" key="1">
    <source>
        <dbReference type="EMBL" id="KAJ7375598.1"/>
    </source>
</evidence>
<gene>
    <name evidence="1" type="ORF">OS493_040116</name>
</gene>
<reference evidence="1" key="1">
    <citation type="submission" date="2023-01" db="EMBL/GenBank/DDBJ databases">
        <title>Genome assembly of the deep-sea coral Lophelia pertusa.</title>
        <authorList>
            <person name="Herrera S."/>
            <person name="Cordes E."/>
        </authorList>
    </citation>
    <scope>NUCLEOTIDE SEQUENCE</scope>
    <source>
        <strain evidence="1">USNM1676648</strain>
        <tissue evidence="1">Polyp</tissue>
    </source>
</reference>
<accession>A0A9X0CVA7</accession>
<sequence>MTSHIGGMAHSWYGSDKETHARVRSFAYGKLKVDDDGLLPVDPKSNIDITGFSKNWWIGLSILHKLIHTRAQLNLRHVGEESS</sequence>
<keyword evidence="2" id="KW-1185">Reference proteome</keyword>
<dbReference type="EMBL" id="MU826642">
    <property type="protein sequence ID" value="KAJ7375598.1"/>
    <property type="molecule type" value="Genomic_DNA"/>
</dbReference>
<dbReference type="GO" id="GO:0020037">
    <property type="term" value="F:heme binding"/>
    <property type="evidence" value="ECO:0007669"/>
    <property type="project" value="InterPro"/>
</dbReference>
<protein>
    <submittedName>
        <fullName evidence="1">Uncharacterized protein</fullName>
    </submittedName>
</protein>